<accession>I4AKP4</accession>
<dbReference type="AlphaFoldDB" id="I4AKP4"/>
<sequence length="125" mass="14069">MSLFLIVGHSFTPHCHHQHVICKSNSIHTHKATPSNFFALLYSPDIGEEHLHNFTEEESSVSSELQKVVKQTPSFTATFTDFSTAQNHTKQAAISSKNMYVCFFSHTIQDILFKNIPLRAPPVLA</sequence>
<gene>
    <name evidence="1" type="ordered locus">Fleli_2149</name>
</gene>
<protein>
    <submittedName>
        <fullName evidence="1">Uncharacterized protein</fullName>
    </submittedName>
</protein>
<evidence type="ECO:0000313" key="2">
    <source>
        <dbReference type="Proteomes" id="UP000006054"/>
    </source>
</evidence>
<dbReference type="EMBL" id="CP003345">
    <property type="protein sequence ID" value="AFM04529.1"/>
    <property type="molecule type" value="Genomic_DNA"/>
</dbReference>
<keyword evidence="2" id="KW-1185">Reference proteome</keyword>
<organism evidence="1 2">
    <name type="scientific">Bernardetia litoralis (strain ATCC 23117 / DSM 6794 / NBRC 15988 / NCIMB 1366 / Fx l1 / Sio-4)</name>
    <name type="common">Flexibacter litoralis</name>
    <dbReference type="NCBI Taxonomy" id="880071"/>
    <lineage>
        <taxon>Bacteria</taxon>
        <taxon>Pseudomonadati</taxon>
        <taxon>Bacteroidota</taxon>
        <taxon>Cytophagia</taxon>
        <taxon>Cytophagales</taxon>
        <taxon>Bernardetiaceae</taxon>
        <taxon>Bernardetia</taxon>
    </lineage>
</organism>
<dbReference type="Proteomes" id="UP000006054">
    <property type="component" value="Chromosome"/>
</dbReference>
<reference evidence="2" key="1">
    <citation type="submission" date="2012-06" db="EMBL/GenBank/DDBJ databases">
        <title>The complete genome of Flexibacter litoralis DSM 6794.</title>
        <authorList>
            <person name="Lucas S."/>
            <person name="Copeland A."/>
            <person name="Lapidus A."/>
            <person name="Glavina del Rio T."/>
            <person name="Dalin E."/>
            <person name="Tice H."/>
            <person name="Bruce D."/>
            <person name="Goodwin L."/>
            <person name="Pitluck S."/>
            <person name="Peters L."/>
            <person name="Ovchinnikova G."/>
            <person name="Lu M."/>
            <person name="Kyrpides N."/>
            <person name="Mavromatis K."/>
            <person name="Ivanova N."/>
            <person name="Brettin T."/>
            <person name="Detter J.C."/>
            <person name="Han C."/>
            <person name="Larimer F."/>
            <person name="Land M."/>
            <person name="Hauser L."/>
            <person name="Markowitz V."/>
            <person name="Cheng J.-F."/>
            <person name="Hugenholtz P."/>
            <person name="Woyke T."/>
            <person name="Wu D."/>
            <person name="Spring S."/>
            <person name="Lang E."/>
            <person name="Kopitz M."/>
            <person name="Brambilla E."/>
            <person name="Klenk H.-P."/>
            <person name="Eisen J.A."/>
        </authorList>
    </citation>
    <scope>NUCLEOTIDE SEQUENCE [LARGE SCALE GENOMIC DNA]</scope>
    <source>
        <strain evidence="2">ATCC 23117 / DSM 6794 / NBRC 15988 / NCIMB 1366 / Sio-4</strain>
    </source>
</reference>
<evidence type="ECO:0000313" key="1">
    <source>
        <dbReference type="EMBL" id="AFM04529.1"/>
    </source>
</evidence>
<dbReference type="HOGENOM" id="CLU_1989360_0_0_10"/>
<proteinExistence type="predicted"/>
<name>I4AKP4_BERLS</name>
<dbReference type="KEGG" id="fli:Fleli_2149"/>